<dbReference type="PANTHER" id="PTHR40980:SF4">
    <property type="entry name" value="TONB-DEPENDENT RECEPTOR-LIKE BETA-BARREL DOMAIN-CONTAINING PROTEIN"/>
    <property type="match status" value="1"/>
</dbReference>
<dbReference type="RefSeq" id="WP_123128522.1">
    <property type="nucleotide sequence ID" value="NZ_RJJD01000015.1"/>
</dbReference>
<dbReference type="PANTHER" id="PTHR40980">
    <property type="entry name" value="PLUG DOMAIN-CONTAINING PROTEIN"/>
    <property type="match status" value="1"/>
</dbReference>
<comment type="subcellular location">
    <subcellularLocation>
        <location evidence="1 7">Cell outer membrane</location>
        <topology evidence="1 7">Multi-pass membrane protein</topology>
    </subcellularLocation>
</comment>
<dbReference type="PROSITE" id="PS52016">
    <property type="entry name" value="TONB_DEPENDENT_REC_3"/>
    <property type="match status" value="1"/>
</dbReference>
<protein>
    <submittedName>
        <fullName evidence="12">TonB-dependent receptor</fullName>
    </submittedName>
</protein>
<dbReference type="InterPro" id="IPR039426">
    <property type="entry name" value="TonB-dep_rcpt-like"/>
</dbReference>
<keyword evidence="13" id="KW-1185">Reference proteome</keyword>
<feature type="domain" description="Outer membrane protein beta-barrel" evidence="11">
    <location>
        <begin position="391"/>
        <end position="784"/>
    </location>
</feature>
<evidence type="ECO:0000259" key="11">
    <source>
        <dbReference type="Pfam" id="PF14905"/>
    </source>
</evidence>
<name>A0A3M9MDF3_9BACT</name>
<evidence type="ECO:0000256" key="7">
    <source>
        <dbReference type="PROSITE-ProRule" id="PRU01360"/>
    </source>
</evidence>
<organism evidence="12 13">
    <name type="scientific">Rufibacter latericius</name>
    <dbReference type="NCBI Taxonomy" id="2487040"/>
    <lineage>
        <taxon>Bacteria</taxon>
        <taxon>Pseudomonadati</taxon>
        <taxon>Bacteroidota</taxon>
        <taxon>Cytophagia</taxon>
        <taxon>Cytophagales</taxon>
        <taxon>Hymenobacteraceae</taxon>
        <taxon>Rufibacter</taxon>
    </lineage>
</organism>
<gene>
    <name evidence="12" type="ORF">EFB08_18920</name>
</gene>
<dbReference type="Gene3D" id="2.60.40.1120">
    <property type="entry name" value="Carboxypeptidase-like, regulatory domain"/>
    <property type="match status" value="1"/>
</dbReference>
<evidence type="ECO:0000256" key="3">
    <source>
        <dbReference type="ARBA" id="ARBA00022452"/>
    </source>
</evidence>
<dbReference type="InterPro" id="IPR037066">
    <property type="entry name" value="Plug_dom_sf"/>
</dbReference>
<comment type="similarity">
    <text evidence="7">Belongs to the TonB-dependent receptor family.</text>
</comment>
<keyword evidence="2 7" id="KW-0813">Transport</keyword>
<evidence type="ECO:0000256" key="5">
    <source>
        <dbReference type="ARBA" id="ARBA00023136"/>
    </source>
</evidence>
<evidence type="ECO:0000256" key="2">
    <source>
        <dbReference type="ARBA" id="ARBA00022448"/>
    </source>
</evidence>
<evidence type="ECO:0000313" key="13">
    <source>
        <dbReference type="Proteomes" id="UP000272117"/>
    </source>
</evidence>
<evidence type="ECO:0000256" key="9">
    <source>
        <dbReference type="SAM" id="SignalP"/>
    </source>
</evidence>
<feature type="chain" id="PRO_5018234045" evidence="9">
    <location>
        <begin position="21"/>
        <end position="810"/>
    </location>
</feature>
<dbReference type="Pfam" id="PF07715">
    <property type="entry name" value="Plug"/>
    <property type="match status" value="1"/>
</dbReference>
<dbReference type="AlphaFoldDB" id="A0A3M9MDF3"/>
<keyword evidence="6 7" id="KW-0998">Cell outer membrane</keyword>
<evidence type="ECO:0000256" key="6">
    <source>
        <dbReference type="ARBA" id="ARBA00023237"/>
    </source>
</evidence>
<dbReference type="InterPro" id="IPR008969">
    <property type="entry name" value="CarboxyPept-like_regulatory"/>
</dbReference>
<dbReference type="Gene3D" id="2.40.170.20">
    <property type="entry name" value="TonB-dependent receptor, beta-barrel domain"/>
    <property type="match status" value="1"/>
</dbReference>
<keyword evidence="5 7" id="KW-0472">Membrane</keyword>
<dbReference type="InterPro" id="IPR036942">
    <property type="entry name" value="Beta-barrel_TonB_sf"/>
</dbReference>
<dbReference type="Proteomes" id="UP000272117">
    <property type="component" value="Unassembled WGS sequence"/>
</dbReference>
<proteinExistence type="inferred from homology"/>
<dbReference type="EMBL" id="RJJD01000015">
    <property type="protein sequence ID" value="RNI23601.1"/>
    <property type="molecule type" value="Genomic_DNA"/>
</dbReference>
<feature type="domain" description="TonB-dependent receptor plug" evidence="10">
    <location>
        <begin position="152"/>
        <end position="237"/>
    </location>
</feature>
<keyword evidence="9" id="KW-0732">Signal</keyword>
<feature type="region of interest" description="Disordered" evidence="8">
    <location>
        <begin position="789"/>
        <end position="810"/>
    </location>
</feature>
<keyword evidence="3 7" id="KW-1134">Transmembrane beta strand</keyword>
<evidence type="ECO:0000256" key="8">
    <source>
        <dbReference type="SAM" id="MobiDB-lite"/>
    </source>
</evidence>
<dbReference type="SUPFAM" id="SSF49464">
    <property type="entry name" value="Carboxypeptidase regulatory domain-like"/>
    <property type="match status" value="1"/>
</dbReference>
<evidence type="ECO:0000259" key="10">
    <source>
        <dbReference type="Pfam" id="PF07715"/>
    </source>
</evidence>
<dbReference type="OrthoDB" id="905812at2"/>
<dbReference type="Pfam" id="PF14905">
    <property type="entry name" value="OMP_b-brl_3"/>
    <property type="match status" value="1"/>
</dbReference>
<dbReference type="SUPFAM" id="SSF56935">
    <property type="entry name" value="Porins"/>
    <property type="match status" value="1"/>
</dbReference>
<dbReference type="InterPro" id="IPR041700">
    <property type="entry name" value="OMP_b-brl_3"/>
</dbReference>
<evidence type="ECO:0000256" key="1">
    <source>
        <dbReference type="ARBA" id="ARBA00004571"/>
    </source>
</evidence>
<sequence>MKKRALFLLVSLCLYFSGWAQIAVAPLADASVKISGKITGTLLDSASGKPVEFATVALLLGGNRQSIDGTLTNGQGKFTFGRVPEGEYLLSFSFVGYRGKTIGPVAVTGKAVEVELGQMLLSPAENKLQEVTVVGQKPLIEDKADRLVYNADQDITNTGGNATDVLKKVPSLTVDVDGNVALRGSSNVRVLINNKASSIMATNLADALKQIPADQIKSVEVITSPSAKYDAEGSAGIINIITKRKSLQGLTGSAGLTAGTQNSSIFSNLSVRRGKMGVNLDLSSFRYSVPKGYGMYRQEYVEGEDIITIQDGDGRVHGGGGSAQLGLDYDLDSMNLFSIGLKLNTGRYQGNSAQETTTSQSGPFQYIRNTNNYQFIPLGADLNLEYTRVFKPQQELTFLAQFSQSDHENFVNQDRFTQEEQLFYLQRNTNENSNREITFQADYGHPFSDKSTLEVGAKAILRRANSEARYDIRFPLENLETPEEDVFHYQQDVVAGYLSYGLTLGKNFSFKAGTRYEQTHLKGDFTSTTTFLNETYHTLIPSLTLSRTLKENHTFKFSYTQRIQRPHIFLLNPYRDNRDPKSIFYGNPKLDPELTHLYEVGYSTFFKTSSVTTALYLRQIDNAIQLVTVGIDQGVAQNTFANAGKLLSYGLNVSGATKPVPALSLNGNVNVYYNRLSGLGTQNTGWQYNLNLTSGYEVGKGVTAQFSGGFNSPRVTLQGKAYSWQYYSLAVKKELFEKKGSLTLSVNNPFTKSINYGTETSTETFFQTNENRNFNRSVRLSFDYKFGQQNASKAPRKKKAIRNDDMKEGG</sequence>
<evidence type="ECO:0000256" key="4">
    <source>
        <dbReference type="ARBA" id="ARBA00022692"/>
    </source>
</evidence>
<keyword evidence="12" id="KW-0675">Receptor</keyword>
<keyword evidence="4 7" id="KW-0812">Transmembrane</keyword>
<reference evidence="12 13" key="1">
    <citation type="submission" date="2018-11" db="EMBL/GenBank/DDBJ databases">
        <title>Rufibacter latericius sp. nov., isolated from water in Baiyang Lake.</title>
        <authorList>
            <person name="Yang Y."/>
        </authorList>
    </citation>
    <scope>NUCLEOTIDE SEQUENCE [LARGE SCALE GENOMIC DNA]</scope>
    <source>
        <strain evidence="12 13">R-22-1c-1</strain>
    </source>
</reference>
<feature type="compositionally biased region" description="Basic and acidic residues" evidence="8">
    <location>
        <begin position="801"/>
        <end position="810"/>
    </location>
</feature>
<dbReference type="InterPro" id="IPR012910">
    <property type="entry name" value="Plug_dom"/>
</dbReference>
<dbReference type="Pfam" id="PF13620">
    <property type="entry name" value="CarboxypepD_reg"/>
    <property type="match status" value="1"/>
</dbReference>
<feature type="signal peptide" evidence="9">
    <location>
        <begin position="1"/>
        <end position="20"/>
    </location>
</feature>
<comment type="caution">
    <text evidence="12">The sequence shown here is derived from an EMBL/GenBank/DDBJ whole genome shotgun (WGS) entry which is preliminary data.</text>
</comment>
<dbReference type="Gene3D" id="2.170.130.10">
    <property type="entry name" value="TonB-dependent receptor, plug domain"/>
    <property type="match status" value="1"/>
</dbReference>
<dbReference type="GO" id="GO:0009279">
    <property type="term" value="C:cell outer membrane"/>
    <property type="evidence" value="ECO:0007669"/>
    <property type="project" value="UniProtKB-SubCell"/>
</dbReference>
<accession>A0A3M9MDF3</accession>
<evidence type="ECO:0000313" key="12">
    <source>
        <dbReference type="EMBL" id="RNI23601.1"/>
    </source>
</evidence>